<reference evidence="1 2" key="1">
    <citation type="submission" date="2021-06" db="EMBL/GenBank/DDBJ databases">
        <authorList>
            <person name="Palmer J.M."/>
        </authorList>
    </citation>
    <scope>NUCLEOTIDE SEQUENCE [LARGE SCALE GENOMIC DNA]</scope>
    <source>
        <strain evidence="1 2">GA_2019</strain>
        <tissue evidence="1">Muscle</tissue>
    </source>
</reference>
<sequence length="52" mass="6007">VIQRSSQVHWIKVGQLMLLNRSQLLTAICIATHMEYLSAKSHLNVCQKYHKS</sequence>
<accession>A0ABV0NPS7</accession>
<evidence type="ECO:0000313" key="2">
    <source>
        <dbReference type="Proteomes" id="UP001476798"/>
    </source>
</evidence>
<evidence type="ECO:0000313" key="1">
    <source>
        <dbReference type="EMBL" id="MEQ2172573.1"/>
    </source>
</evidence>
<name>A0ABV0NPS7_9TELE</name>
<proteinExistence type="predicted"/>
<keyword evidence="2" id="KW-1185">Reference proteome</keyword>
<gene>
    <name evidence="1" type="ORF">GOODEAATRI_022518</name>
</gene>
<comment type="caution">
    <text evidence="1">The sequence shown here is derived from an EMBL/GenBank/DDBJ whole genome shotgun (WGS) entry which is preliminary data.</text>
</comment>
<feature type="non-terminal residue" evidence="1">
    <location>
        <position position="1"/>
    </location>
</feature>
<dbReference type="Proteomes" id="UP001476798">
    <property type="component" value="Unassembled WGS sequence"/>
</dbReference>
<protein>
    <submittedName>
        <fullName evidence="1">Uncharacterized protein</fullName>
    </submittedName>
</protein>
<dbReference type="EMBL" id="JAHRIO010042293">
    <property type="protein sequence ID" value="MEQ2172573.1"/>
    <property type="molecule type" value="Genomic_DNA"/>
</dbReference>
<organism evidence="1 2">
    <name type="scientific">Goodea atripinnis</name>
    <dbReference type="NCBI Taxonomy" id="208336"/>
    <lineage>
        <taxon>Eukaryota</taxon>
        <taxon>Metazoa</taxon>
        <taxon>Chordata</taxon>
        <taxon>Craniata</taxon>
        <taxon>Vertebrata</taxon>
        <taxon>Euteleostomi</taxon>
        <taxon>Actinopterygii</taxon>
        <taxon>Neopterygii</taxon>
        <taxon>Teleostei</taxon>
        <taxon>Neoteleostei</taxon>
        <taxon>Acanthomorphata</taxon>
        <taxon>Ovalentaria</taxon>
        <taxon>Atherinomorphae</taxon>
        <taxon>Cyprinodontiformes</taxon>
        <taxon>Goodeidae</taxon>
        <taxon>Goodea</taxon>
    </lineage>
</organism>